<dbReference type="PANTHER" id="PTHR40086">
    <property type="entry name" value="PHOSPHOTRANSFERASE YTMP-RELATED"/>
    <property type="match status" value="1"/>
</dbReference>
<sequence>MSKQIINEGHTNISYKDSNKFIQEKKLTGFNHKINYEILNKFDFVPKLIENNDKESIWEFIEGKHPDLSSENLIKIAKLLKILHNSKLKFPASNHASRVKKYLQIIKEKGIKKQVLNDYYKQITTTLAKMDKNIPSHNDLWLMNILEDKKNKLFICDWEYATMGDKNFDLAYFIESANLTSEQEDVFLNEYDDYNYIYVLRHKILVNYLVILWVLAQDVLHFDPKPYEERIYVLDKELKERLNKK</sequence>
<dbReference type="Pfam" id="PF01633">
    <property type="entry name" value="Choline_kinase"/>
    <property type="match status" value="1"/>
</dbReference>
<protein>
    <submittedName>
        <fullName evidence="1">PTS lichenan-specific IIA component domain protein</fullName>
    </submittedName>
</protein>
<name>A0A449B5F9_9BACT</name>
<proteinExistence type="predicted"/>
<dbReference type="AlphaFoldDB" id="A0A449B5F9"/>
<dbReference type="Proteomes" id="UP000290243">
    <property type="component" value="Chromosome"/>
</dbReference>
<dbReference type="Gene3D" id="3.90.1200.10">
    <property type="match status" value="1"/>
</dbReference>
<dbReference type="PANTHER" id="PTHR40086:SF1">
    <property type="entry name" value="CELL CYCLE REGULATOR CCRZ"/>
    <property type="match status" value="1"/>
</dbReference>
<dbReference type="SUPFAM" id="SSF56112">
    <property type="entry name" value="Protein kinase-like (PK-like)"/>
    <property type="match status" value="1"/>
</dbReference>
<dbReference type="OrthoDB" id="9803871at2"/>
<reference evidence="1 2" key="1">
    <citation type="submission" date="2019-01" db="EMBL/GenBank/DDBJ databases">
        <authorList>
            <consortium name="Pathogen Informatics"/>
        </authorList>
    </citation>
    <scope>NUCLEOTIDE SEQUENCE [LARGE SCALE GENOMIC DNA]</scope>
    <source>
        <strain evidence="1 2">NCTC10168</strain>
    </source>
</reference>
<accession>A0A449B5F9</accession>
<organism evidence="1 2">
    <name type="scientific">Mycoplasmopsis maculosa</name>
    <dbReference type="NCBI Taxonomy" id="114885"/>
    <lineage>
        <taxon>Bacteria</taxon>
        <taxon>Bacillati</taxon>
        <taxon>Mycoplasmatota</taxon>
        <taxon>Mycoplasmoidales</taxon>
        <taxon>Metamycoplasmataceae</taxon>
        <taxon>Mycoplasmopsis</taxon>
    </lineage>
</organism>
<dbReference type="KEGG" id="mmau:NCTC10168_00753"/>
<evidence type="ECO:0000313" key="1">
    <source>
        <dbReference type="EMBL" id="VEU75805.1"/>
    </source>
</evidence>
<dbReference type="InterPro" id="IPR052077">
    <property type="entry name" value="CcrZ_PhaseVar_Mediator"/>
</dbReference>
<dbReference type="InterPro" id="IPR011009">
    <property type="entry name" value="Kinase-like_dom_sf"/>
</dbReference>
<gene>
    <name evidence="1" type="ORF">NCTC10168_00753</name>
</gene>
<keyword evidence="2" id="KW-1185">Reference proteome</keyword>
<evidence type="ECO:0000313" key="2">
    <source>
        <dbReference type="Proteomes" id="UP000290243"/>
    </source>
</evidence>
<dbReference type="RefSeq" id="WP_129647217.1">
    <property type="nucleotide sequence ID" value="NZ_LR215037.1"/>
</dbReference>
<dbReference type="EMBL" id="LR215037">
    <property type="protein sequence ID" value="VEU75805.1"/>
    <property type="molecule type" value="Genomic_DNA"/>
</dbReference>